<sequence>MEWPLLIYRLLLPVYVLAAGPGWWLKMVRRGGMGSGLAERFGFYREDLEWEPCGEVHVHAVSVGEAMLALKLIRAWQAAEAGKKFVLAVATSTGKQVALETAPEGVRVVYQPVDFRFLVRRYLKRFEPSQIVLVEGEMWPHLMLECSRRAIPVRLVNARMSPRSRRRYDKLAEWVRPVFRHLDGVAVQEKDDAEIWVTLGVSADKVRTTGSLKFDPGPRRETVARPEFRDMIGAVNDGRPVVLAASTHVGEEPLLAASIERAGGFPVIVPRHAERRFEVREALEKAGFAVALRSDFSAPTAGRKVLVVDSTGELRAWTSEAEVVVIGKSFLAEGGQNPAEAIEAGKPVVFGPHMENFEPLASRLVDAGGAARVSVAALPGIVRDLLENPSRRERMTAAGRSVLSRHQGAVDRVIGLLGNSRNRG</sequence>
<evidence type="ECO:0000259" key="8">
    <source>
        <dbReference type="Pfam" id="PF04413"/>
    </source>
</evidence>
<evidence type="ECO:0000256" key="6">
    <source>
        <dbReference type="ARBA" id="ARBA00049183"/>
    </source>
</evidence>
<keyword evidence="10" id="KW-1185">Reference proteome</keyword>
<reference evidence="9 10" key="1">
    <citation type="submission" date="2024-02" db="EMBL/GenBank/DDBJ databases">
        <title>Haloferula sargassicola NBRC 104335.</title>
        <authorList>
            <person name="Ichikawa N."/>
            <person name="Katano-Makiyama Y."/>
            <person name="Hidaka K."/>
        </authorList>
    </citation>
    <scope>NUCLEOTIDE SEQUENCE [LARGE SCALE GENOMIC DNA]</scope>
    <source>
        <strain evidence="9 10">NBRC 104335</strain>
    </source>
</reference>
<feature type="domain" description="3-deoxy-D-manno-octulosonic-acid transferase N-terminal" evidence="8">
    <location>
        <begin position="37"/>
        <end position="215"/>
    </location>
</feature>
<dbReference type="GO" id="GO:0016740">
    <property type="term" value="F:transferase activity"/>
    <property type="evidence" value="ECO:0007669"/>
    <property type="project" value="UniProtKB-KW"/>
</dbReference>
<feature type="transmembrane region" description="Helical" evidence="7">
    <location>
        <begin position="6"/>
        <end position="25"/>
    </location>
</feature>
<comment type="caution">
    <text evidence="9">The sequence shown here is derived from an EMBL/GenBank/DDBJ whole genome shotgun (WGS) entry which is preliminary data.</text>
</comment>
<keyword evidence="4 7" id="KW-0808">Transferase</keyword>
<name>A0ABP9UQI2_9BACT</name>
<dbReference type="InterPro" id="IPR038107">
    <property type="entry name" value="Glycos_transf_N_sf"/>
</dbReference>
<keyword evidence="7" id="KW-0472">Membrane</keyword>
<comment type="pathway">
    <text evidence="1 7">Bacterial outer membrane biogenesis; LPS core biosynthesis.</text>
</comment>
<evidence type="ECO:0000256" key="1">
    <source>
        <dbReference type="ARBA" id="ARBA00004713"/>
    </source>
</evidence>
<dbReference type="Pfam" id="PF04413">
    <property type="entry name" value="Glycos_transf_N"/>
    <property type="match status" value="1"/>
</dbReference>
<keyword evidence="7" id="KW-0812">Transmembrane</keyword>
<dbReference type="PANTHER" id="PTHR42755">
    <property type="entry name" value="3-DEOXY-MANNO-OCTULOSONATE CYTIDYLYLTRANSFERASE"/>
    <property type="match status" value="1"/>
</dbReference>
<keyword evidence="7" id="KW-0448">Lipopolysaccharide biosynthesis</keyword>
<dbReference type="SUPFAM" id="SSF53756">
    <property type="entry name" value="UDP-Glycosyltransferase/glycogen phosphorylase"/>
    <property type="match status" value="1"/>
</dbReference>
<gene>
    <name evidence="9" type="primary">waaA</name>
    <name evidence="9" type="ORF">Hsar01_02936</name>
</gene>
<comment type="function">
    <text evidence="7">Involved in lipopolysaccharide (LPS) biosynthesis. Catalyzes the transfer of 3-deoxy-D-manno-octulosonate (Kdo) residue(s) from CMP-Kdo to lipid IV(A), the tetraacyldisaccharide-1,4'-bisphosphate precursor of lipid A.</text>
</comment>
<evidence type="ECO:0000313" key="10">
    <source>
        <dbReference type="Proteomes" id="UP001476282"/>
    </source>
</evidence>
<evidence type="ECO:0000256" key="5">
    <source>
        <dbReference type="ARBA" id="ARBA00031445"/>
    </source>
</evidence>
<organism evidence="9 10">
    <name type="scientific">Haloferula sargassicola</name>
    <dbReference type="NCBI Taxonomy" id="490096"/>
    <lineage>
        <taxon>Bacteria</taxon>
        <taxon>Pseudomonadati</taxon>
        <taxon>Verrucomicrobiota</taxon>
        <taxon>Verrucomicrobiia</taxon>
        <taxon>Verrucomicrobiales</taxon>
        <taxon>Verrucomicrobiaceae</taxon>
        <taxon>Haloferula</taxon>
    </lineage>
</organism>
<evidence type="ECO:0000256" key="3">
    <source>
        <dbReference type="ARBA" id="ARBA00019077"/>
    </source>
</evidence>
<keyword evidence="7" id="KW-1003">Cell membrane</keyword>
<dbReference type="RefSeq" id="WP_353567809.1">
    <property type="nucleotide sequence ID" value="NZ_BAABRI010000017.1"/>
</dbReference>
<evidence type="ECO:0000256" key="7">
    <source>
        <dbReference type="RuleBase" id="RU365103"/>
    </source>
</evidence>
<evidence type="ECO:0000256" key="2">
    <source>
        <dbReference type="ARBA" id="ARBA00012621"/>
    </source>
</evidence>
<protein>
    <recommendedName>
        <fullName evidence="3 7">3-deoxy-D-manno-octulosonic acid transferase</fullName>
        <shortName evidence="7">Kdo transferase</shortName>
        <ecNumber evidence="2 7">2.4.99.12</ecNumber>
    </recommendedName>
    <alternativeName>
        <fullName evidence="5 7">Lipid IV(A) 3-deoxy-D-manno-octulosonic acid transferase</fullName>
    </alternativeName>
</protein>
<keyword evidence="7" id="KW-1133">Transmembrane helix</keyword>
<comment type="similarity">
    <text evidence="7">Belongs to the glycosyltransferase group 1 family.</text>
</comment>
<dbReference type="InterPro" id="IPR039901">
    <property type="entry name" value="Kdotransferase"/>
</dbReference>
<evidence type="ECO:0000256" key="4">
    <source>
        <dbReference type="ARBA" id="ARBA00022679"/>
    </source>
</evidence>
<accession>A0ABP9UQI2</accession>
<dbReference type="Proteomes" id="UP001476282">
    <property type="component" value="Unassembled WGS sequence"/>
</dbReference>
<dbReference type="EC" id="2.4.99.12" evidence="2 7"/>
<dbReference type="EMBL" id="BAABRI010000017">
    <property type="protein sequence ID" value="GAA5483702.1"/>
    <property type="molecule type" value="Genomic_DNA"/>
</dbReference>
<dbReference type="Gene3D" id="3.40.50.11720">
    <property type="entry name" value="3-Deoxy-D-manno-octulosonic-acid transferase, N-terminal domain"/>
    <property type="match status" value="1"/>
</dbReference>
<evidence type="ECO:0000313" key="9">
    <source>
        <dbReference type="EMBL" id="GAA5483702.1"/>
    </source>
</evidence>
<dbReference type="InterPro" id="IPR007507">
    <property type="entry name" value="Glycos_transf_N"/>
</dbReference>
<comment type="catalytic activity">
    <reaction evidence="6 7">
        <text>lipid IVA (E. coli) + CMP-3-deoxy-beta-D-manno-octulosonate = alpha-Kdo-(2-&gt;6)-lipid IVA (E. coli) + CMP + H(+)</text>
        <dbReference type="Rhea" id="RHEA:28066"/>
        <dbReference type="ChEBI" id="CHEBI:15378"/>
        <dbReference type="ChEBI" id="CHEBI:58603"/>
        <dbReference type="ChEBI" id="CHEBI:60364"/>
        <dbReference type="ChEBI" id="CHEBI:60377"/>
        <dbReference type="ChEBI" id="CHEBI:85987"/>
        <dbReference type="EC" id="2.4.99.12"/>
    </reaction>
</comment>
<dbReference type="PANTHER" id="PTHR42755:SF1">
    <property type="entry name" value="3-DEOXY-D-MANNO-OCTULOSONIC ACID TRANSFERASE, MITOCHONDRIAL-RELATED"/>
    <property type="match status" value="1"/>
</dbReference>
<comment type="subcellular location">
    <subcellularLocation>
        <location evidence="7">Cell membrane</location>
    </subcellularLocation>
</comment>
<proteinExistence type="inferred from homology"/>
<dbReference type="Gene3D" id="3.40.50.2000">
    <property type="entry name" value="Glycogen Phosphorylase B"/>
    <property type="match status" value="1"/>
</dbReference>